<evidence type="ECO:0000313" key="2">
    <source>
        <dbReference type="EMBL" id="PZO52488.1"/>
    </source>
</evidence>
<sequence>MPLPKSLVAQVRKRASYRCEYCHYPEILSTAPLSVDHIKPRSLGGTDELPNLALACRRCNERRYNFVSAIDPETGNETPLFNPRTQRWSTHFIWSADSLSIIGMTPIGRATCQRLDLNDSRRPDRFIQKSRQQWLQSGLHPPNDDPQKS</sequence>
<keyword evidence="2" id="KW-0540">Nuclease</keyword>
<dbReference type="AlphaFoldDB" id="A0A2W4ZC02"/>
<keyword evidence="2" id="KW-0378">Hydrolase</keyword>
<reference evidence="2 3" key="2">
    <citation type="submission" date="2018-06" db="EMBL/GenBank/DDBJ databases">
        <title>Metagenomic assembly of (sub)arctic Cyanobacteria and their associated microbiome from non-axenic cultures.</title>
        <authorList>
            <person name="Baurain D."/>
        </authorList>
    </citation>
    <scope>NUCLEOTIDE SEQUENCE [LARGE SCALE GENOMIC DNA]</scope>
    <source>
        <strain evidence="2">ULC027bin1</strain>
    </source>
</reference>
<dbReference type="InterPro" id="IPR052892">
    <property type="entry name" value="NA-targeting_endonuclease"/>
</dbReference>
<keyword evidence="2" id="KW-0255">Endonuclease</keyword>
<dbReference type="Pfam" id="PF01844">
    <property type="entry name" value="HNH"/>
    <property type="match status" value="1"/>
</dbReference>
<accession>A0A2W4ZC02</accession>
<organism evidence="2 3">
    <name type="scientific">Phormidesmis priestleyi</name>
    <dbReference type="NCBI Taxonomy" id="268141"/>
    <lineage>
        <taxon>Bacteria</taxon>
        <taxon>Bacillati</taxon>
        <taxon>Cyanobacteriota</taxon>
        <taxon>Cyanophyceae</taxon>
        <taxon>Leptolyngbyales</taxon>
        <taxon>Leptolyngbyaceae</taxon>
        <taxon>Phormidesmis</taxon>
    </lineage>
</organism>
<dbReference type="InterPro" id="IPR003615">
    <property type="entry name" value="HNH_nuc"/>
</dbReference>
<dbReference type="GO" id="GO:0004519">
    <property type="term" value="F:endonuclease activity"/>
    <property type="evidence" value="ECO:0007669"/>
    <property type="project" value="UniProtKB-KW"/>
</dbReference>
<dbReference type="SMART" id="SM00507">
    <property type="entry name" value="HNHc"/>
    <property type="match status" value="1"/>
</dbReference>
<evidence type="ECO:0000313" key="3">
    <source>
        <dbReference type="Proteomes" id="UP000249794"/>
    </source>
</evidence>
<protein>
    <submittedName>
        <fullName evidence="2">HNH endonuclease</fullName>
    </submittedName>
</protein>
<comment type="caution">
    <text evidence="2">The sequence shown here is derived from an EMBL/GenBank/DDBJ whole genome shotgun (WGS) entry which is preliminary data.</text>
</comment>
<dbReference type="CDD" id="cd00085">
    <property type="entry name" value="HNHc"/>
    <property type="match status" value="1"/>
</dbReference>
<dbReference type="PANTHER" id="PTHR33877:SF1">
    <property type="entry name" value="TYPE IV METHYL-DIRECTED RESTRICTION ENZYME ECOKMCRA"/>
    <property type="match status" value="1"/>
</dbReference>
<proteinExistence type="predicted"/>
<dbReference type="GO" id="GO:0008270">
    <property type="term" value="F:zinc ion binding"/>
    <property type="evidence" value="ECO:0007669"/>
    <property type="project" value="InterPro"/>
</dbReference>
<dbReference type="EMBL" id="QBMP01000146">
    <property type="protein sequence ID" value="PZO52488.1"/>
    <property type="molecule type" value="Genomic_DNA"/>
</dbReference>
<dbReference type="GO" id="GO:0003676">
    <property type="term" value="F:nucleic acid binding"/>
    <property type="evidence" value="ECO:0007669"/>
    <property type="project" value="InterPro"/>
</dbReference>
<dbReference type="InterPro" id="IPR002711">
    <property type="entry name" value="HNH"/>
</dbReference>
<gene>
    <name evidence="2" type="ORF">DCF15_13650</name>
</gene>
<name>A0A2W4ZC02_9CYAN</name>
<dbReference type="Proteomes" id="UP000249794">
    <property type="component" value="Unassembled WGS sequence"/>
</dbReference>
<evidence type="ECO:0000259" key="1">
    <source>
        <dbReference type="SMART" id="SM00507"/>
    </source>
</evidence>
<feature type="domain" description="HNH nuclease" evidence="1">
    <location>
        <begin position="6"/>
        <end position="61"/>
    </location>
</feature>
<reference evidence="3" key="1">
    <citation type="submission" date="2018-04" db="EMBL/GenBank/DDBJ databases">
        <authorList>
            <person name="Cornet L."/>
        </authorList>
    </citation>
    <scope>NUCLEOTIDE SEQUENCE [LARGE SCALE GENOMIC DNA]</scope>
</reference>
<dbReference type="Gene3D" id="1.10.30.50">
    <property type="match status" value="1"/>
</dbReference>
<dbReference type="PANTHER" id="PTHR33877">
    <property type="entry name" value="SLL1193 PROTEIN"/>
    <property type="match status" value="1"/>
</dbReference>